<feature type="region of interest" description="Disordered" evidence="2">
    <location>
        <begin position="197"/>
        <end position="293"/>
    </location>
</feature>
<proteinExistence type="predicted"/>
<evidence type="ECO:0000256" key="1">
    <source>
        <dbReference type="ARBA" id="ARBA00022737"/>
    </source>
</evidence>
<evidence type="ECO:0000313" key="4">
    <source>
        <dbReference type="EMBL" id="OWF41462.1"/>
    </source>
</evidence>
<evidence type="ECO:0000259" key="3">
    <source>
        <dbReference type="SMART" id="SM00233"/>
    </source>
</evidence>
<dbReference type="PANTHER" id="PTHR12345:SF11">
    <property type="entry name" value="FI13065P"/>
    <property type="match status" value="1"/>
</dbReference>
<dbReference type="SUPFAM" id="SSF50156">
    <property type="entry name" value="PDZ domain-like"/>
    <property type="match status" value="1"/>
</dbReference>
<feature type="region of interest" description="Disordered" evidence="2">
    <location>
        <begin position="305"/>
        <end position="341"/>
    </location>
</feature>
<accession>A0A210PYA8</accession>
<dbReference type="CDD" id="cd00821">
    <property type="entry name" value="PH"/>
    <property type="match status" value="1"/>
</dbReference>
<feature type="compositionally biased region" description="Polar residues" evidence="2">
    <location>
        <begin position="728"/>
        <end position="741"/>
    </location>
</feature>
<protein>
    <recommendedName>
        <fullName evidence="3">PH domain-containing protein</fullName>
    </recommendedName>
</protein>
<comment type="caution">
    <text evidence="4">The sequence shown here is derived from an EMBL/GenBank/DDBJ whole genome shotgun (WGS) entry which is preliminary data.</text>
</comment>
<evidence type="ECO:0000256" key="2">
    <source>
        <dbReference type="SAM" id="MobiDB-lite"/>
    </source>
</evidence>
<dbReference type="GO" id="GO:0005886">
    <property type="term" value="C:plasma membrane"/>
    <property type="evidence" value="ECO:0007669"/>
    <property type="project" value="TreeGrafter"/>
</dbReference>
<dbReference type="InterPro" id="IPR001849">
    <property type="entry name" value="PH_domain"/>
</dbReference>
<organism evidence="4 5">
    <name type="scientific">Mizuhopecten yessoensis</name>
    <name type="common">Japanese scallop</name>
    <name type="synonym">Patinopecten yessoensis</name>
    <dbReference type="NCBI Taxonomy" id="6573"/>
    <lineage>
        <taxon>Eukaryota</taxon>
        <taxon>Metazoa</taxon>
        <taxon>Spiralia</taxon>
        <taxon>Lophotrochozoa</taxon>
        <taxon>Mollusca</taxon>
        <taxon>Bivalvia</taxon>
        <taxon>Autobranchia</taxon>
        <taxon>Pteriomorphia</taxon>
        <taxon>Pectinida</taxon>
        <taxon>Pectinoidea</taxon>
        <taxon>Pectinidae</taxon>
        <taxon>Mizuhopecten</taxon>
    </lineage>
</organism>
<feature type="compositionally biased region" description="Acidic residues" evidence="2">
    <location>
        <begin position="197"/>
        <end position="206"/>
    </location>
</feature>
<feature type="compositionally biased region" description="Low complexity" evidence="2">
    <location>
        <begin position="669"/>
        <end position="690"/>
    </location>
</feature>
<gene>
    <name evidence="4" type="ORF">KP79_PYT17353</name>
</gene>
<feature type="domain" description="PH" evidence="3">
    <location>
        <begin position="4"/>
        <end position="122"/>
    </location>
</feature>
<dbReference type="PANTHER" id="PTHR12345">
    <property type="entry name" value="SYNTENIN RELATED"/>
    <property type="match status" value="1"/>
</dbReference>
<dbReference type="EMBL" id="NEDP02005386">
    <property type="protein sequence ID" value="OWF41462.1"/>
    <property type="molecule type" value="Genomic_DNA"/>
</dbReference>
<dbReference type="InterPro" id="IPR051230">
    <property type="entry name" value="APP-Binding"/>
</dbReference>
<sequence length="1113" mass="123047">MENIVKQGYLKKAKPIAADSPRSSLCSSLLQLFESSRWYMFIVRNGRPYLEIFEKEQNAFSGQPSTSYELSSCYKITYTLGRTSKAWTFCLFLEERVLEITADSREQMLDWCRNLERTLVHYGKIKQNTEHVYVEYPVRYTPKKTGLEQEAMFEAGASVSASAPAPHIFQNHTVIPEPSQEDYQDFIDLIDHIDDDDEEEEVDGEETNSKTDLSGAFAGPQSPEIPTKPKKYARSPLQGAEGGSSVTADKDSDNDVDTSEDDFVTKDFWLSNKLPSVPQRSDSQKFRTSGRPFSEFDMDRVNAMSRSVPPLPARGTSLIEKGPTFIRPINCNSDPKPPPRRKCSINLLEGGLKKTSSKSVSEDNVSVRSPLVTSNADDIEDLDDGYDNVVELRKSNSDSAATDPWVRSLENNDVNSRKSTLKAYDDAQLFVRLPDARVEKSDDYYNFNTPTPEDSFNFNWTQKSVKHSSSSDEEGVHATGNKLELDSAAAAVKQMTLGGKDENYNLCDTKVHGQNVVPDKEIASNIYDFGKSFLVKEPINVRAENIYDFARSEGTLVHTQIPPSSQLSLPQGSNMVIHPATFATSGPSDFGELDSLYSIPKSAKPVAGLSTEEVLRPGRPPWRVTPEPAPTLYSVPQKRTSKSHSNSSMADVEPPKALYSVPQKKASKSHSSSSMEESCENSKSSTTPKTKSMDSFLAPKPPSLDTLPNKKPPSLEKLCCPAAPSLDSLPSQTQTSVTSPVRRSPISMRPLPSLPTDFDCSSEKQNLLSSTKSERATSPSHDGFTFNFLPDAETNSKSSTTSSSGSGASKEEDTEPVYEDATGRNSNPPLPPKRSIRRNTNRSVSVYIPGKTGGTLTTRLDPAPSRAESLDDQAISRPQVGRQVSLTERQQIRQSAASIVVIPLKQSQVDLLNEEQKEHGVGLDVSPKSANAVALVEMYNGVWIAGWDGRRCPRLAEKIHIGDQLLSVEDVRVTSSSHASKLLKQTQSKRVTLVVKRLPYATILAIRRNHDGENLGITREGGTAEITYVDPNGLVARCGLQKRAKSVEGTGECNWMLTEINCRSLNFSYKGEEIERLLNAVGRDISIVIQPADFVRQIKKQLKKLKNYKDYLC</sequence>
<keyword evidence="1" id="KW-0677">Repeat</keyword>
<dbReference type="InterPro" id="IPR036034">
    <property type="entry name" value="PDZ_sf"/>
</dbReference>
<dbReference type="Gene3D" id="2.30.42.10">
    <property type="match status" value="1"/>
</dbReference>
<dbReference type="OrthoDB" id="6126662at2759"/>
<dbReference type="AlphaFoldDB" id="A0A210PYA8"/>
<dbReference type="Proteomes" id="UP000242188">
    <property type="component" value="Unassembled WGS sequence"/>
</dbReference>
<feature type="compositionally biased region" description="Low complexity" evidence="2">
    <location>
        <begin position="796"/>
        <end position="808"/>
    </location>
</feature>
<feature type="region of interest" description="Disordered" evidence="2">
    <location>
        <begin position="607"/>
        <end position="872"/>
    </location>
</feature>
<dbReference type="SMART" id="SM00233">
    <property type="entry name" value="PH"/>
    <property type="match status" value="1"/>
</dbReference>
<dbReference type="InterPro" id="IPR011993">
    <property type="entry name" value="PH-like_dom_sf"/>
</dbReference>
<name>A0A210PYA8_MIZYE</name>
<dbReference type="SUPFAM" id="SSF50729">
    <property type="entry name" value="PH domain-like"/>
    <property type="match status" value="1"/>
</dbReference>
<reference evidence="4 5" key="1">
    <citation type="journal article" date="2017" name="Nat. Ecol. Evol.">
        <title>Scallop genome provides insights into evolution of bilaterian karyotype and development.</title>
        <authorList>
            <person name="Wang S."/>
            <person name="Zhang J."/>
            <person name="Jiao W."/>
            <person name="Li J."/>
            <person name="Xun X."/>
            <person name="Sun Y."/>
            <person name="Guo X."/>
            <person name="Huan P."/>
            <person name="Dong B."/>
            <person name="Zhang L."/>
            <person name="Hu X."/>
            <person name="Sun X."/>
            <person name="Wang J."/>
            <person name="Zhao C."/>
            <person name="Wang Y."/>
            <person name="Wang D."/>
            <person name="Huang X."/>
            <person name="Wang R."/>
            <person name="Lv J."/>
            <person name="Li Y."/>
            <person name="Zhang Z."/>
            <person name="Liu B."/>
            <person name="Lu W."/>
            <person name="Hui Y."/>
            <person name="Liang J."/>
            <person name="Zhou Z."/>
            <person name="Hou R."/>
            <person name="Li X."/>
            <person name="Liu Y."/>
            <person name="Li H."/>
            <person name="Ning X."/>
            <person name="Lin Y."/>
            <person name="Zhao L."/>
            <person name="Xing Q."/>
            <person name="Dou J."/>
            <person name="Li Y."/>
            <person name="Mao J."/>
            <person name="Guo H."/>
            <person name="Dou H."/>
            <person name="Li T."/>
            <person name="Mu C."/>
            <person name="Jiang W."/>
            <person name="Fu Q."/>
            <person name="Fu X."/>
            <person name="Miao Y."/>
            <person name="Liu J."/>
            <person name="Yu Q."/>
            <person name="Li R."/>
            <person name="Liao H."/>
            <person name="Li X."/>
            <person name="Kong Y."/>
            <person name="Jiang Z."/>
            <person name="Chourrout D."/>
            <person name="Li R."/>
            <person name="Bao Z."/>
        </authorList>
    </citation>
    <scope>NUCLEOTIDE SEQUENCE [LARGE SCALE GENOMIC DNA]</scope>
    <source>
        <strain evidence="4 5">PY_sf001</strain>
    </source>
</reference>
<dbReference type="STRING" id="6573.A0A210PYA8"/>
<keyword evidence="5" id="KW-1185">Reference proteome</keyword>
<evidence type="ECO:0000313" key="5">
    <source>
        <dbReference type="Proteomes" id="UP000242188"/>
    </source>
</evidence>
<dbReference type="Gene3D" id="2.30.29.30">
    <property type="entry name" value="Pleckstrin-homology domain (PH domain)/Phosphotyrosine-binding domain (PTB)"/>
    <property type="match status" value="1"/>
</dbReference>
<dbReference type="GO" id="GO:0005737">
    <property type="term" value="C:cytoplasm"/>
    <property type="evidence" value="ECO:0007669"/>
    <property type="project" value="TreeGrafter"/>
</dbReference>
<feature type="compositionally biased region" description="Polar residues" evidence="2">
    <location>
        <begin position="763"/>
        <end position="780"/>
    </location>
</feature>